<dbReference type="Gene3D" id="3.90.550.10">
    <property type="entry name" value="Spore Coat Polysaccharide Biosynthesis Protein SpsA, Chain A"/>
    <property type="match status" value="1"/>
</dbReference>
<sequence>MFGTLAAYRSARTVKAFLGAGCLLIILFGVFLFGPDSWPSPGHWSPSASSPPPPASAPDSHDAPDEPQRYAFATILTGEEDHEKPVLEKPYFIAARLLTYQLLHSPDTRSATEIPFLVLVTDDVPEEQRAVLAQDGATVIPVESISRDWVLPKWDRWKGVLAKLNVWKMTTYDKIAFLDADSILFRPVDGIFTDPTTAIRKTKPDPNQTVPTLSALPSTYMIAGIHDSWVEANLPPLDEPGKNFYVKDNYMNAGFFVFAPSEEIFEYYSSLLNTPGAFDPNYPEQNLLNCAHRVDGRMPWVDIGTQWSQKGTGREAYEKGLKSVHQKWWVAMGDEVLDGYVTNVMGEMKGFFNITETAGGS</sequence>
<dbReference type="OMA" id="WVEMALP"/>
<accession>A0A0U5CQX6</accession>
<keyword evidence="2" id="KW-0812">Transmembrane</keyword>
<feature type="region of interest" description="Disordered" evidence="1">
    <location>
        <begin position="42"/>
        <end position="64"/>
    </location>
</feature>
<name>A0A0U5CQX6_ASPCI</name>
<feature type="transmembrane region" description="Helical" evidence="2">
    <location>
        <begin position="16"/>
        <end position="34"/>
    </location>
</feature>
<protein>
    <recommendedName>
        <fullName evidence="5">Nucleotide-diphospho-sugar transferase</fullName>
    </recommendedName>
</protein>
<evidence type="ECO:0000313" key="4">
    <source>
        <dbReference type="Proteomes" id="UP000054771"/>
    </source>
</evidence>
<keyword evidence="2" id="KW-1133">Transmembrane helix</keyword>
<evidence type="ECO:0000256" key="2">
    <source>
        <dbReference type="SAM" id="Phobius"/>
    </source>
</evidence>
<dbReference type="AlphaFoldDB" id="A0A0U5CQX6"/>
<dbReference type="InterPro" id="IPR029044">
    <property type="entry name" value="Nucleotide-diphossugar_trans"/>
</dbReference>
<dbReference type="STRING" id="454130.A0A0U5CQX6"/>
<dbReference type="PANTHER" id="PTHR11183">
    <property type="entry name" value="GLYCOGENIN SUBFAMILY MEMBER"/>
    <property type="match status" value="1"/>
</dbReference>
<keyword evidence="2" id="KW-0472">Membrane</keyword>
<dbReference type="InterPro" id="IPR050587">
    <property type="entry name" value="GNT1/Glycosyltrans_8"/>
</dbReference>
<gene>
    <name evidence="3" type="ORF">ASPCAL08674</name>
</gene>
<dbReference type="SUPFAM" id="SSF53448">
    <property type="entry name" value="Nucleotide-diphospho-sugar transferases"/>
    <property type="match status" value="1"/>
</dbReference>
<evidence type="ECO:0000313" key="3">
    <source>
        <dbReference type="EMBL" id="CEN62032.1"/>
    </source>
</evidence>
<dbReference type="Proteomes" id="UP000054771">
    <property type="component" value="Unassembled WGS sequence"/>
</dbReference>
<reference evidence="4" key="1">
    <citation type="journal article" date="2016" name="Genome Announc.">
        <title>Draft genome sequences of fungus Aspergillus calidoustus.</title>
        <authorList>
            <person name="Horn F."/>
            <person name="Linde J."/>
            <person name="Mattern D.J."/>
            <person name="Walther G."/>
            <person name="Guthke R."/>
            <person name="Scherlach K."/>
            <person name="Martin K."/>
            <person name="Brakhage A.A."/>
            <person name="Petzke L."/>
            <person name="Valiante V."/>
        </authorList>
    </citation>
    <scope>NUCLEOTIDE SEQUENCE [LARGE SCALE GENOMIC DNA]</scope>
    <source>
        <strain evidence="4">SF006504</strain>
    </source>
</reference>
<keyword evidence="4" id="KW-1185">Reference proteome</keyword>
<evidence type="ECO:0000256" key="1">
    <source>
        <dbReference type="SAM" id="MobiDB-lite"/>
    </source>
</evidence>
<dbReference type="EMBL" id="CDMC01000006">
    <property type="protein sequence ID" value="CEN62032.1"/>
    <property type="molecule type" value="Genomic_DNA"/>
</dbReference>
<proteinExistence type="predicted"/>
<organism evidence="3 4">
    <name type="scientific">Aspergillus calidoustus</name>
    <dbReference type="NCBI Taxonomy" id="454130"/>
    <lineage>
        <taxon>Eukaryota</taxon>
        <taxon>Fungi</taxon>
        <taxon>Dikarya</taxon>
        <taxon>Ascomycota</taxon>
        <taxon>Pezizomycotina</taxon>
        <taxon>Eurotiomycetes</taxon>
        <taxon>Eurotiomycetidae</taxon>
        <taxon>Eurotiales</taxon>
        <taxon>Aspergillaceae</taxon>
        <taxon>Aspergillus</taxon>
        <taxon>Aspergillus subgen. Nidulantes</taxon>
    </lineage>
</organism>
<evidence type="ECO:0008006" key="5">
    <source>
        <dbReference type="Google" id="ProtNLM"/>
    </source>
</evidence>
<dbReference type="OrthoDB" id="2014201at2759"/>